<proteinExistence type="predicted"/>
<name>A0ABY9APE3_PARCI</name>
<accession>A0ABY9APE3</accession>
<evidence type="ECO:0000313" key="1">
    <source>
        <dbReference type="EMBL" id="WIY48791.1"/>
    </source>
</evidence>
<dbReference type="GeneID" id="79790051"/>
<dbReference type="Proteomes" id="UP001242732">
    <property type="component" value="Chromosome"/>
</dbReference>
<organism evidence="1 2">
    <name type="scientific">Paracidovorax citrulli</name>
    <name type="common">Acidovorax citrulli</name>
    <dbReference type="NCBI Taxonomy" id="80869"/>
    <lineage>
        <taxon>Bacteria</taxon>
        <taxon>Pseudomonadati</taxon>
        <taxon>Pseudomonadota</taxon>
        <taxon>Betaproteobacteria</taxon>
        <taxon>Burkholderiales</taxon>
        <taxon>Comamonadaceae</taxon>
        <taxon>Paracidovorax</taxon>
    </lineage>
</organism>
<gene>
    <name evidence="1" type="ORF">QRO08_23730</name>
</gene>
<protein>
    <recommendedName>
        <fullName evidence="3">Glycine zipper family protein</fullName>
    </recommendedName>
</protein>
<dbReference type="RefSeq" id="WP_011793433.1">
    <property type="nucleotide sequence ID" value="NZ_CP023687.1"/>
</dbReference>
<evidence type="ECO:0000313" key="2">
    <source>
        <dbReference type="Proteomes" id="UP001242732"/>
    </source>
</evidence>
<reference evidence="1 2" key="1">
    <citation type="submission" date="2023-06" db="EMBL/GenBank/DDBJ databases">
        <authorList>
            <person name="Ham H."/>
            <person name="Park D.S."/>
        </authorList>
    </citation>
    <scope>NUCLEOTIDE SEQUENCE [LARGE SCALE GENOMIC DNA]</scope>
    <source>
        <strain evidence="1 2">KACC 17005</strain>
    </source>
</reference>
<dbReference type="EMBL" id="CP127363">
    <property type="protein sequence ID" value="WIY48791.1"/>
    <property type="molecule type" value="Genomic_DNA"/>
</dbReference>
<keyword evidence="2" id="KW-1185">Reference proteome</keyword>
<sequence>MTTDNDNSAKDRSAFETSIWMLKVEMANAGAHMTIDANARLTYTRQIDAMANELRAQALSGNITWAQAAQQAQDTRNVIMEVIRGRSTPFGRAMAQQLKAEGKTLNELIARKVQQLHGPGAQFDRLTAAQQNGVYAEIVKSAGKSNPRVTQTMRGLSRAGRGLSRAGRGLIVLSLALSVYNVATAQDKVAAAGREVAVTGAGIGGGIAGGALAGLACGPGAPVCVAVGAFVGGALSAFGVDMLW</sequence>
<evidence type="ECO:0008006" key="3">
    <source>
        <dbReference type="Google" id="ProtNLM"/>
    </source>
</evidence>